<dbReference type="SUPFAM" id="SSF57716">
    <property type="entry name" value="Glucocorticoid receptor-like (DNA-binding domain)"/>
    <property type="match status" value="1"/>
</dbReference>
<evidence type="ECO:0000313" key="7">
    <source>
        <dbReference type="Proteomes" id="UP000034877"/>
    </source>
</evidence>
<evidence type="ECO:0000256" key="1">
    <source>
        <dbReference type="ARBA" id="ARBA00022723"/>
    </source>
</evidence>
<dbReference type="Gene3D" id="1.20.120.910">
    <property type="entry name" value="DksA, coiled-coil domain"/>
    <property type="match status" value="1"/>
</dbReference>
<dbReference type="GO" id="GO:0008270">
    <property type="term" value="F:zinc ion binding"/>
    <property type="evidence" value="ECO:0007669"/>
    <property type="project" value="UniProtKB-KW"/>
</dbReference>
<protein>
    <recommendedName>
        <fullName evidence="5">Zinc finger DksA/TraR C4-type domain-containing protein</fullName>
    </recommendedName>
</protein>
<comment type="caution">
    <text evidence="6">The sequence shown here is derived from an EMBL/GenBank/DDBJ whole genome shotgun (WGS) entry which is preliminary data.</text>
</comment>
<dbReference type="Proteomes" id="UP000034877">
    <property type="component" value="Unassembled WGS sequence"/>
</dbReference>
<evidence type="ECO:0000256" key="3">
    <source>
        <dbReference type="ARBA" id="ARBA00022833"/>
    </source>
</evidence>
<proteinExistence type="predicted"/>
<keyword evidence="1" id="KW-0479">Metal-binding</keyword>
<sequence>MAKAKKSKMAGVIRYPEEVLRPVRDYLVSKLSGLQKRKKELVKEDPFSDTSRLNDNAAIDTDAAERVGHMQVSAIKQVADRSIIQIRKALSMIKVGKYGVCENCGKMIDTDRLMVMPETTLCVECERKREK</sequence>
<dbReference type="PANTHER" id="PTHR33823">
    <property type="entry name" value="RNA POLYMERASE-BINDING TRANSCRIPTION FACTOR DKSA-RELATED"/>
    <property type="match status" value="1"/>
</dbReference>
<evidence type="ECO:0000259" key="5">
    <source>
        <dbReference type="Pfam" id="PF01258"/>
    </source>
</evidence>
<organism evidence="6 7">
    <name type="scientific">Candidatus Amesbacteria bacterium GW2011_GWC1_48_10</name>
    <dbReference type="NCBI Taxonomy" id="1618365"/>
    <lineage>
        <taxon>Bacteria</taxon>
        <taxon>Candidatus Amesiibacteriota</taxon>
    </lineage>
</organism>
<dbReference type="PROSITE" id="PS01102">
    <property type="entry name" value="ZF_DKSA_1"/>
    <property type="match status" value="1"/>
</dbReference>
<gene>
    <name evidence="6" type="ORF">UY22_C0036G0011</name>
</gene>
<reference evidence="6 7" key="1">
    <citation type="journal article" date="2015" name="Nature">
        <title>rRNA introns, odd ribosomes, and small enigmatic genomes across a large radiation of phyla.</title>
        <authorList>
            <person name="Brown C.T."/>
            <person name="Hug L.A."/>
            <person name="Thomas B.C."/>
            <person name="Sharon I."/>
            <person name="Castelle C.J."/>
            <person name="Singh A."/>
            <person name="Wilkins M.J."/>
            <person name="Williams K.H."/>
            <person name="Banfield J.F."/>
        </authorList>
    </citation>
    <scope>NUCLEOTIDE SEQUENCE [LARGE SCALE GENOMIC DNA]</scope>
</reference>
<dbReference type="InterPro" id="IPR020458">
    <property type="entry name" value="Znf_DskA_TraR_CS"/>
</dbReference>
<evidence type="ECO:0000256" key="2">
    <source>
        <dbReference type="ARBA" id="ARBA00022771"/>
    </source>
</evidence>
<evidence type="ECO:0000256" key="4">
    <source>
        <dbReference type="PROSITE-ProRule" id="PRU00510"/>
    </source>
</evidence>
<dbReference type="InterPro" id="IPR000962">
    <property type="entry name" value="Znf_DskA_TraR"/>
</dbReference>
<keyword evidence="2" id="KW-0863">Zinc-finger</keyword>
<dbReference type="Pfam" id="PF01258">
    <property type="entry name" value="zf-dskA_traR"/>
    <property type="match status" value="1"/>
</dbReference>
<evidence type="ECO:0000313" key="6">
    <source>
        <dbReference type="EMBL" id="KKU92291.1"/>
    </source>
</evidence>
<keyword evidence="3" id="KW-0862">Zinc</keyword>
<feature type="domain" description="Zinc finger DksA/TraR C4-type" evidence="5">
    <location>
        <begin position="96"/>
        <end position="131"/>
    </location>
</feature>
<feature type="zinc finger region" description="dksA C4-type" evidence="4">
    <location>
        <begin position="101"/>
        <end position="125"/>
    </location>
</feature>
<accession>A0A0G1UDT5</accession>
<name>A0A0G1UDT5_9BACT</name>
<dbReference type="AlphaFoldDB" id="A0A0G1UDT5"/>
<dbReference type="EMBL" id="LCPE01000036">
    <property type="protein sequence ID" value="KKU92291.1"/>
    <property type="molecule type" value="Genomic_DNA"/>
</dbReference>
<dbReference type="PROSITE" id="PS51128">
    <property type="entry name" value="ZF_DKSA_2"/>
    <property type="match status" value="1"/>
</dbReference>